<dbReference type="EMBL" id="OFSM01000009">
    <property type="protein sequence ID" value="SOY29385.1"/>
    <property type="molecule type" value="Genomic_DNA"/>
</dbReference>
<dbReference type="PANTHER" id="PTHR34825:SF1">
    <property type="entry name" value="AAA-ATPASE-LIKE DOMAIN-CONTAINING PROTEIN"/>
    <property type="match status" value="1"/>
</dbReference>
<dbReference type="PANTHER" id="PTHR34825">
    <property type="entry name" value="CONSERVED PROTEIN, WITH A WEAK D-GALACTARATE DEHYDRATASE/ALTRONATE HYDROLASE DOMAIN"/>
    <property type="match status" value="1"/>
</dbReference>
<reference evidence="2 3" key="1">
    <citation type="submission" date="2018-01" db="EMBL/GenBank/DDBJ databases">
        <authorList>
            <person name="Gaut B.S."/>
            <person name="Morton B.R."/>
            <person name="Clegg M.T."/>
            <person name="Duvall M.R."/>
        </authorList>
    </citation>
    <scope>NUCLEOTIDE SEQUENCE [LARGE SCALE GENOMIC DNA]</scope>
    <source>
        <strain evidence="2">GP69</strain>
    </source>
</reference>
<sequence length="164" mass="19120">MGIYVNPGNKAFVRALNSEIYIDKTDLITVVNNRIDTMNGYLCVSRPRRFGKSMAADMLTAYYSRGCNSAALFEGRKAKTGEAFQEHLNRHHVIRLDIQKFLETTGRIFWFYRRRGQRIVCSEKNGFKEIIQECLRAVKVGGWEGHEKGKETERSDKELWRNYM</sequence>
<dbReference type="AlphaFoldDB" id="A0A2K4ZG02"/>
<name>A0A2K4ZG02_9FIRM</name>
<dbReference type="InterPro" id="IPR018631">
    <property type="entry name" value="AAA-ATPase-like_dom"/>
</dbReference>
<evidence type="ECO:0000313" key="3">
    <source>
        <dbReference type="Proteomes" id="UP000236311"/>
    </source>
</evidence>
<keyword evidence="3" id="KW-1185">Reference proteome</keyword>
<protein>
    <submittedName>
        <fullName evidence="2">Putative AAA-ATPase</fullName>
    </submittedName>
</protein>
<evidence type="ECO:0000259" key="1">
    <source>
        <dbReference type="Pfam" id="PF09820"/>
    </source>
</evidence>
<organism evidence="2 3">
    <name type="scientific">Acetatifactor muris</name>
    <dbReference type="NCBI Taxonomy" id="879566"/>
    <lineage>
        <taxon>Bacteria</taxon>
        <taxon>Bacillati</taxon>
        <taxon>Bacillota</taxon>
        <taxon>Clostridia</taxon>
        <taxon>Lachnospirales</taxon>
        <taxon>Lachnospiraceae</taxon>
        <taxon>Acetatifactor</taxon>
    </lineage>
</organism>
<dbReference type="Proteomes" id="UP000236311">
    <property type="component" value="Unassembled WGS sequence"/>
</dbReference>
<dbReference type="Pfam" id="PF09820">
    <property type="entry name" value="AAA-ATPase_like"/>
    <property type="match status" value="1"/>
</dbReference>
<evidence type="ECO:0000313" key="2">
    <source>
        <dbReference type="EMBL" id="SOY29385.1"/>
    </source>
</evidence>
<feature type="domain" description="AAA-ATPase-like" evidence="1">
    <location>
        <begin position="18"/>
        <end position="104"/>
    </location>
</feature>
<proteinExistence type="predicted"/>
<dbReference type="RefSeq" id="WP_103239481.1">
    <property type="nucleotide sequence ID" value="NZ_JANJZD010000009.1"/>
</dbReference>
<dbReference type="OrthoDB" id="1650748at2"/>
<accession>A0A2K4ZG02</accession>
<gene>
    <name evidence="2" type="ORF">AMURIS_02100</name>
</gene>